<proteinExistence type="predicted"/>
<keyword evidence="2" id="KW-1185">Reference proteome</keyword>
<sequence length="106" mass="12291">MEPCQAGDQTIKHTSLNDRWMFLRPMINSCKLHRTFKSPPDRTSKCSTREDHSTFNNIQLVCPSNQKKKIVSHRIKEIALPITYFSVQPRRRFSEPFATGLGQELS</sequence>
<dbReference type="Proteomes" id="UP001497482">
    <property type="component" value="Chromosome 4"/>
</dbReference>
<gene>
    <name evidence="1" type="ORF">KC01_LOCUS31879</name>
</gene>
<accession>A0AAV2LU89</accession>
<protein>
    <submittedName>
        <fullName evidence="1">Uncharacterized protein</fullName>
    </submittedName>
</protein>
<reference evidence="1 2" key="1">
    <citation type="submission" date="2024-04" db="EMBL/GenBank/DDBJ databases">
        <authorList>
            <person name="Waldvogel A.-M."/>
            <person name="Schoenle A."/>
        </authorList>
    </citation>
    <scope>NUCLEOTIDE SEQUENCE [LARGE SCALE GENOMIC DNA]</scope>
</reference>
<evidence type="ECO:0000313" key="2">
    <source>
        <dbReference type="Proteomes" id="UP001497482"/>
    </source>
</evidence>
<dbReference type="EMBL" id="OZ035826">
    <property type="protein sequence ID" value="CAL1604353.1"/>
    <property type="molecule type" value="Genomic_DNA"/>
</dbReference>
<dbReference type="AlphaFoldDB" id="A0AAV2LU89"/>
<name>A0AAV2LU89_KNICA</name>
<organism evidence="1 2">
    <name type="scientific">Knipowitschia caucasica</name>
    <name type="common">Caucasian dwarf goby</name>
    <name type="synonym">Pomatoschistus caucasicus</name>
    <dbReference type="NCBI Taxonomy" id="637954"/>
    <lineage>
        <taxon>Eukaryota</taxon>
        <taxon>Metazoa</taxon>
        <taxon>Chordata</taxon>
        <taxon>Craniata</taxon>
        <taxon>Vertebrata</taxon>
        <taxon>Euteleostomi</taxon>
        <taxon>Actinopterygii</taxon>
        <taxon>Neopterygii</taxon>
        <taxon>Teleostei</taxon>
        <taxon>Neoteleostei</taxon>
        <taxon>Acanthomorphata</taxon>
        <taxon>Gobiaria</taxon>
        <taxon>Gobiiformes</taxon>
        <taxon>Gobioidei</taxon>
        <taxon>Gobiidae</taxon>
        <taxon>Gobiinae</taxon>
        <taxon>Knipowitschia</taxon>
    </lineage>
</organism>
<evidence type="ECO:0000313" key="1">
    <source>
        <dbReference type="EMBL" id="CAL1604353.1"/>
    </source>
</evidence>